<dbReference type="GO" id="GO:0005524">
    <property type="term" value="F:ATP binding"/>
    <property type="evidence" value="ECO:0007669"/>
    <property type="project" value="InterPro"/>
</dbReference>
<dbReference type="InterPro" id="IPR008266">
    <property type="entry name" value="Tyr_kinase_AS"/>
</dbReference>
<proteinExistence type="predicted"/>
<dbReference type="GO" id="GO:0005886">
    <property type="term" value="C:plasma membrane"/>
    <property type="evidence" value="ECO:0007669"/>
    <property type="project" value="TreeGrafter"/>
</dbReference>
<dbReference type="PROSITE" id="PS50011">
    <property type="entry name" value="PROTEIN_KINASE_DOM"/>
    <property type="match status" value="1"/>
</dbReference>
<dbReference type="InterPro" id="IPR011009">
    <property type="entry name" value="Kinase-like_dom_sf"/>
</dbReference>
<dbReference type="Gene3D" id="3.30.200.20">
    <property type="entry name" value="Phosphorylase Kinase, domain 1"/>
    <property type="match status" value="1"/>
</dbReference>
<evidence type="ECO:0000259" key="1">
    <source>
        <dbReference type="PROSITE" id="PS50011"/>
    </source>
</evidence>
<dbReference type="GO" id="GO:0043235">
    <property type="term" value="C:receptor complex"/>
    <property type="evidence" value="ECO:0007669"/>
    <property type="project" value="TreeGrafter"/>
</dbReference>
<dbReference type="PANTHER" id="PTHR24416">
    <property type="entry name" value="TYROSINE-PROTEIN KINASE RECEPTOR"/>
    <property type="match status" value="1"/>
</dbReference>
<dbReference type="InterPro" id="IPR050122">
    <property type="entry name" value="RTK"/>
</dbReference>
<reference evidence="2 3" key="1">
    <citation type="journal article" date="2019" name="PLoS Biol.">
        <title>Sex chromosomes control vertical transmission of feminizing Wolbachia symbionts in an isopod.</title>
        <authorList>
            <person name="Becking T."/>
            <person name="Chebbi M.A."/>
            <person name="Giraud I."/>
            <person name="Moumen B."/>
            <person name="Laverre T."/>
            <person name="Caubet Y."/>
            <person name="Peccoud J."/>
            <person name="Gilbert C."/>
            <person name="Cordaux R."/>
        </authorList>
    </citation>
    <scope>NUCLEOTIDE SEQUENCE [LARGE SCALE GENOMIC DNA]</scope>
    <source>
        <strain evidence="2">ANa2</strain>
        <tissue evidence="2">Whole body excluding digestive tract and cuticle</tissue>
    </source>
</reference>
<evidence type="ECO:0000313" key="3">
    <source>
        <dbReference type="Proteomes" id="UP000326759"/>
    </source>
</evidence>
<dbReference type="Proteomes" id="UP000326759">
    <property type="component" value="Unassembled WGS sequence"/>
</dbReference>
<dbReference type="SUPFAM" id="SSF56112">
    <property type="entry name" value="Protein kinase-like (PK-like)"/>
    <property type="match status" value="1"/>
</dbReference>
<dbReference type="OrthoDB" id="3256376at2759"/>
<dbReference type="InterPro" id="IPR020635">
    <property type="entry name" value="Tyr_kinase_cat_dom"/>
</dbReference>
<organism evidence="2 3">
    <name type="scientific">Armadillidium nasatum</name>
    <dbReference type="NCBI Taxonomy" id="96803"/>
    <lineage>
        <taxon>Eukaryota</taxon>
        <taxon>Metazoa</taxon>
        <taxon>Ecdysozoa</taxon>
        <taxon>Arthropoda</taxon>
        <taxon>Crustacea</taxon>
        <taxon>Multicrustacea</taxon>
        <taxon>Malacostraca</taxon>
        <taxon>Eumalacostraca</taxon>
        <taxon>Peracarida</taxon>
        <taxon>Isopoda</taxon>
        <taxon>Oniscidea</taxon>
        <taxon>Crinocheta</taxon>
        <taxon>Armadillidiidae</taxon>
        <taxon>Armadillidium</taxon>
    </lineage>
</organism>
<feature type="domain" description="Protein kinase" evidence="1">
    <location>
        <begin position="1"/>
        <end position="223"/>
    </location>
</feature>
<gene>
    <name evidence="2" type="ORF">Anas_04840</name>
</gene>
<dbReference type="Gene3D" id="1.10.510.10">
    <property type="entry name" value="Transferase(Phosphotransferase) domain 1"/>
    <property type="match status" value="1"/>
</dbReference>
<dbReference type="PANTHER" id="PTHR24416:SF481">
    <property type="entry name" value="TIE-LIKE RECEPTOR TYROSINE KINASE"/>
    <property type="match status" value="1"/>
</dbReference>
<dbReference type="InterPro" id="IPR000719">
    <property type="entry name" value="Prot_kinase_dom"/>
</dbReference>
<sequence length="251" mass="29130">MQHLGQHPNIVTLLGCCTTQEPYHLVMEYVTFGKLLTFLRDQRSKNTAANNSSASEQLASRDLTKFAHQIASGGEYLQSRGVIHRDLAARNILVDHNKICKIADFGLARSVKDMESDIYEQKSKGPLPIRWMAPESLFMNIFTHKSDVWSYGILCWEIVTLGSTPYPGISAREVMRRVREGYRLERPEHCRPEFYKIVSKCWHQDHNKRPSFTTIKNELRKLLDSYSGWIDLENFQEASYYSMHQNNEEKL</sequence>
<dbReference type="EMBL" id="SEYY01019529">
    <property type="protein sequence ID" value="KAB7498157.1"/>
    <property type="molecule type" value="Genomic_DNA"/>
</dbReference>
<dbReference type="GO" id="GO:0004714">
    <property type="term" value="F:transmembrane receptor protein tyrosine kinase activity"/>
    <property type="evidence" value="ECO:0007669"/>
    <property type="project" value="TreeGrafter"/>
</dbReference>
<keyword evidence="2" id="KW-0675">Receptor</keyword>
<evidence type="ECO:0000313" key="2">
    <source>
        <dbReference type="EMBL" id="KAB7498157.1"/>
    </source>
</evidence>
<keyword evidence="2" id="KW-0808">Transferase</keyword>
<dbReference type="Pfam" id="PF07714">
    <property type="entry name" value="PK_Tyr_Ser-Thr"/>
    <property type="match status" value="1"/>
</dbReference>
<dbReference type="PIRSF" id="PIRSF000654">
    <property type="entry name" value="Integrin-linked_kinase"/>
    <property type="match status" value="1"/>
</dbReference>
<dbReference type="FunFam" id="1.10.510.10:FF:000462">
    <property type="entry name" value="Receptor tyrosine kinase"/>
    <property type="match status" value="1"/>
</dbReference>
<dbReference type="PRINTS" id="PR00109">
    <property type="entry name" value="TYRKINASE"/>
</dbReference>
<dbReference type="PROSITE" id="PS00109">
    <property type="entry name" value="PROTEIN_KINASE_TYR"/>
    <property type="match status" value="1"/>
</dbReference>
<name>A0A5N5SVZ0_9CRUS</name>
<dbReference type="SMART" id="SM00219">
    <property type="entry name" value="TyrKc"/>
    <property type="match status" value="1"/>
</dbReference>
<keyword evidence="3" id="KW-1185">Reference proteome</keyword>
<dbReference type="InterPro" id="IPR001245">
    <property type="entry name" value="Ser-Thr/Tyr_kinase_cat_dom"/>
</dbReference>
<keyword evidence="2" id="KW-0418">Kinase</keyword>
<dbReference type="GO" id="GO:0007169">
    <property type="term" value="P:cell surface receptor protein tyrosine kinase signaling pathway"/>
    <property type="evidence" value="ECO:0007669"/>
    <property type="project" value="TreeGrafter"/>
</dbReference>
<comment type="caution">
    <text evidence="2">The sequence shown here is derived from an EMBL/GenBank/DDBJ whole genome shotgun (WGS) entry which is preliminary data.</text>
</comment>
<protein>
    <submittedName>
        <fullName evidence="2">Tyrosine kinase receptor Cad96Ca</fullName>
    </submittedName>
</protein>
<dbReference type="CDD" id="cd00192">
    <property type="entry name" value="PTKc"/>
    <property type="match status" value="1"/>
</dbReference>
<accession>A0A5N5SVZ0</accession>
<dbReference type="AlphaFoldDB" id="A0A5N5SVZ0"/>